<dbReference type="RefSeq" id="WP_111504273.1">
    <property type="nucleotide sequence ID" value="NZ_QKYN01000097.1"/>
</dbReference>
<evidence type="ECO:0000313" key="11">
    <source>
        <dbReference type="EMBL" id="RAG83009.1"/>
    </source>
</evidence>
<dbReference type="AlphaFoldDB" id="A0A2X0K607"/>
<dbReference type="OrthoDB" id="3480681at2"/>
<dbReference type="GO" id="GO:0046872">
    <property type="term" value="F:metal ion binding"/>
    <property type="evidence" value="ECO:0007669"/>
    <property type="project" value="UniProtKB-KW"/>
</dbReference>
<feature type="signal peptide" evidence="9">
    <location>
        <begin position="1"/>
        <end position="32"/>
    </location>
</feature>
<dbReference type="SUPFAM" id="SSF54897">
    <property type="entry name" value="Protease propeptides/inhibitors"/>
    <property type="match status" value="1"/>
</dbReference>
<keyword evidence="12" id="KW-1185">Reference proteome</keyword>
<dbReference type="Pfam" id="PF09286">
    <property type="entry name" value="Pro-kuma_activ"/>
    <property type="match status" value="1"/>
</dbReference>
<dbReference type="Gene3D" id="3.40.50.200">
    <property type="entry name" value="Peptidase S8/S53 domain"/>
    <property type="match status" value="1"/>
</dbReference>
<keyword evidence="5" id="KW-0720">Serine protease</keyword>
<keyword evidence="9" id="KW-0732">Signal</keyword>
<dbReference type="SUPFAM" id="SSF52743">
    <property type="entry name" value="Subtilisin-like"/>
    <property type="match status" value="1"/>
</dbReference>
<dbReference type="InterPro" id="IPR030400">
    <property type="entry name" value="Sedolisin_dom"/>
</dbReference>
<dbReference type="Proteomes" id="UP000248889">
    <property type="component" value="Unassembled WGS sequence"/>
</dbReference>
<protein>
    <recommendedName>
        <fullName evidence="10">Peptidase S53 domain-containing protein</fullName>
    </recommendedName>
</protein>
<dbReference type="GO" id="GO:0008240">
    <property type="term" value="F:tripeptidyl-peptidase activity"/>
    <property type="evidence" value="ECO:0007669"/>
    <property type="project" value="TreeGrafter"/>
</dbReference>
<dbReference type="EMBL" id="QKYN01000097">
    <property type="protein sequence ID" value="RAG83009.1"/>
    <property type="molecule type" value="Genomic_DNA"/>
</dbReference>
<keyword evidence="6" id="KW-0106">Calcium</keyword>
<dbReference type="PANTHER" id="PTHR14218:SF15">
    <property type="entry name" value="TRIPEPTIDYL-PEPTIDASE 1"/>
    <property type="match status" value="1"/>
</dbReference>
<proteinExistence type="predicted"/>
<dbReference type="GO" id="GO:0004252">
    <property type="term" value="F:serine-type endopeptidase activity"/>
    <property type="evidence" value="ECO:0007669"/>
    <property type="project" value="InterPro"/>
</dbReference>
<evidence type="ECO:0000256" key="3">
    <source>
        <dbReference type="ARBA" id="ARBA00022723"/>
    </source>
</evidence>
<evidence type="ECO:0000256" key="2">
    <source>
        <dbReference type="ARBA" id="ARBA00022670"/>
    </source>
</evidence>
<feature type="domain" description="Peptidase S53" evidence="10">
    <location>
        <begin position="251"/>
        <end position="619"/>
    </location>
</feature>
<evidence type="ECO:0000256" key="4">
    <source>
        <dbReference type="ARBA" id="ARBA00022801"/>
    </source>
</evidence>
<dbReference type="GO" id="GO:0006508">
    <property type="term" value="P:proteolysis"/>
    <property type="evidence" value="ECO:0007669"/>
    <property type="project" value="UniProtKB-KW"/>
</dbReference>
<organism evidence="11 12">
    <name type="scientific">Streptacidiphilus pinicola</name>
    <dbReference type="NCBI Taxonomy" id="2219663"/>
    <lineage>
        <taxon>Bacteria</taxon>
        <taxon>Bacillati</taxon>
        <taxon>Actinomycetota</taxon>
        <taxon>Actinomycetes</taxon>
        <taxon>Kitasatosporales</taxon>
        <taxon>Streptomycetaceae</taxon>
        <taxon>Streptacidiphilus</taxon>
    </lineage>
</organism>
<keyword evidence="2" id="KW-0645">Protease</keyword>
<dbReference type="PANTHER" id="PTHR14218">
    <property type="entry name" value="PROTEASE S8 TRIPEPTIDYL PEPTIDASE I CLN2"/>
    <property type="match status" value="1"/>
</dbReference>
<accession>A0A2X0K607</accession>
<dbReference type="PROSITE" id="PS51695">
    <property type="entry name" value="SEDOLISIN"/>
    <property type="match status" value="1"/>
</dbReference>
<dbReference type="CDD" id="cd04056">
    <property type="entry name" value="Peptidases_S53"/>
    <property type="match status" value="1"/>
</dbReference>
<evidence type="ECO:0000256" key="7">
    <source>
        <dbReference type="ARBA" id="ARBA00023145"/>
    </source>
</evidence>
<keyword evidence="7" id="KW-0865">Zymogen</keyword>
<dbReference type="SMART" id="SM00944">
    <property type="entry name" value="Pro-kuma_activ"/>
    <property type="match status" value="1"/>
</dbReference>
<evidence type="ECO:0000313" key="12">
    <source>
        <dbReference type="Proteomes" id="UP000248889"/>
    </source>
</evidence>
<evidence type="ECO:0000259" key="10">
    <source>
        <dbReference type="PROSITE" id="PS51695"/>
    </source>
</evidence>
<comment type="caution">
    <text evidence="11">The sequence shown here is derived from an EMBL/GenBank/DDBJ whole genome shotgun (WGS) entry which is preliminary data.</text>
</comment>
<comment type="cofactor">
    <cofactor evidence="1">
        <name>Ca(2+)</name>
        <dbReference type="ChEBI" id="CHEBI:29108"/>
    </cofactor>
</comment>
<evidence type="ECO:0000256" key="1">
    <source>
        <dbReference type="ARBA" id="ARBA00001913"/>
    </source>
</evidence>
<dbReference type="InterPro" id="IPR036852">
    <property type="entry name" value="Peptidase_S8/S53_dom_sf"/>
</dbReference>
<evidence type="ECO:0000256" key="8">
    <source>
        <dbReference type="SAM" id="MobiDB-lite"/>
    </source>
</evidence>
<feature type="region of interest" description="Disordered" evidence="8">
    <location>
        <begin position="34"/>
        <end position="63"/>
    </location>
</feature>
<dbReference type="InterPro" id="IPR015366">
    <property type="entry name" value="S53_propep"/>
</dbReference>
<evidence type="ECO:0000256" key="6">
    <source>
        <dbReference type="ARBA" id="ARBA00022837"/>
    </source>
</evidence>
<evidence type="ECO:0000256" key="9">
    <source>
        <dbReference type="SAM" id="SignalP"/>
    </source>
</evidence>
<keyword evidence="3" id="KW-0479">Metal-binding</keyword>
<dbReference type="InterPro" id="IPR050819">
    <property type="entry name" value="Tripeptidyl-peptidase_I"/>
</dbReference>
<feature type="chain" id="PRO_5039574605" description="Peptidase S53 domain-containing protein" evidence="9">
    <location>
        <begin position="33"/>
        <end position="996"/>
    </location>
</feature>
<reference evidence="11 12" key="1">
    <citation type="submission" date="2018-06" db="EMBL/GenBank/DDBJ databases">
        <title>Streptacidiphilus pinicola sp. nov., isolated from pine grove soil.</title>
        <authorList>
            <person name="Roh S.G."/>
            <person name="Park S."/>
            <person name="Kim M.-K."/>
            <person name="Yun B.-R."/>
            <person name="Park J."/>
            <person name="Kim M.J."/>
            <person name="Kim Y.S."/>
            <person name="Kim S.B."/>
        </authorList>
    </citation>
    <scope>NUCLEOTIDE SEQUENCE [LARGE SCALE GENOMIC DNA]</scope>
    <source>
        <strain evidence="11 12">MMS16-CNU450</strain>
    </source>
</reference>
<gene>
    <name evidence="11" type="ORF">DN069_24360</name>
</gene>
<evidence type="ECO:0000256" key="5">
    <source>
        <dbReference type="ARBA" id="ARBA00022825"/>
    </source>
</evidence>
<dbReference type="CDD" id="cd11377">
    <property type="entry name" value="Pro-peptidase_S53"/>
    <property type="match status" value="1"/>
</dbReference>
<name>A0A2X0K607_9ACTN</name>
<keyword evidence="4" id="KW-0378">Hydrolase</keyword>
<sequence length="996" mass="99895">MARRAKRVGLISAGLAAAVCVTGSLAYASASAGGGDATAGASPTRVGTAPHLPASAHTTGSAPAGQQLQLGVNLQPRDPQALKAFIQAVTTPGSPLYHHYLAKGQFGREFGPTQATIDQVSAALRAQGLTPGHVSPDGLTIPVAATVAQASKAFGTGINSVKLADGRTTVANTQAPLLPAVIAPVVSGVTGLADLAPAASHVRNSGKHGKAKPIARTSAPRLTTAHATGLASCPSIGSSLATNGMVDTRNYYSPAQLASAYGLSTSATAGAGQTIAVMELESVDSTSIATYQSCMGTNVPFSIVPVGNTSGNTPPNNSTVGVESVLDIENIMGLAPGAAGVVDYEGQDGSNSSLPQNQLDVYQQMVTDDKAQVLSTSWGLCEGYTPDAFRNAEANIFAEAAAQGQTVVAAAGDSGSSDCYGADGSTTSLGVDDPASQPYVTGVGGTWMNGSGSLLAQRVWNNTTDGHNQVAGGGGGASSKWPAPAFQGGITGQGTRSVPDVSAVADPYSGYLLVLGSQSNPTWKIVGGTSGAAPLWAALVAQANTSAGCQTNGQVGYLNPSLYDAARANYGGAYYDIRTGDNGLRNLGQTSYGAYPNYDLASGLGTPKLSGLVNSLCGAKGTAATGPGTYHTLTAPTRFLNTYTGYGQGVSGTSTSRPLPAYGTQPVRITGQHGVPSSGVTSVVLDVTIASLSGGGQLTVYPDRAAKPGTPQLSWPGANRRISVQVTVPVPADGVVDLYSNATVHMTVDVMGYYSGATGGAKLSVLPTASRVLDTRNAVGVGTKTIVTNNTVTFQVAGRGGVPATGVSAVMLNLGSVNSTGAGYFTAYAGGASRPGTTNLSWMSGGPYVANTAVVPVSANGTVSIYVTGTSHVVADVQGYYGSGAAAQFTPVTSTRLLNSQVAAGSTTPVPVTGHAGIPAGAEYALVSLTSASASASGSGLAYATGGSHAWMADWYWLTGQTTSNEALVPLNSNGQLSVYSSTGTRLQVDVQGYFS</sequence>